<organism evidence="1 2">
    <name type="scientific">Vitis vinifera</name>
    <name type="common">Grape</name>
    <dbReference type="NCBI Taxonomy" id="29760"/>
    <lineage>
        <taxon>Eukaryota</taxon>
        <taxon>Viridiplantae</taxon>
        <taxon>Streptophyta</taxon>
        <taxon>Embryophyta</taxon>
        <taxon>Tracheophyta</taxon>
        <taxon>Spermatophyta</taxon>
        <taxon>Magnoliopsida</taxon>
        <taxon>eudicotyledons</taxon>
        <taxon>Gunneridae</taxon>
        <taxon>Pentapetalae</taxon>
        <taxon>rosids</taxon>
        <taxon>Vitales</taxon>
        <taxon>Vitaceae</taxon>
        <taxon>Viteae</taxon>
        <taxon>Vitis</taxon>
    </lineage>
</organism>
<evidence type="ECO:0000313" key="2">
    <source>
        <dbReference type="Proteomes" id="UP000288805"/>
    </source>
</evidence>
<dbReference type="AlphaFoldDB" id="A0A438JHB0"/>
<comment type="caution">
    <text evidence="1">The sequence shown here is derived from an EMBL/GenBank/DDBJ whole genome shotgun (WGS) entry which is preliminary data.</text>
</comment>
<sequence>MVETSQDWSRKLPFALWPYRTSFSHSYRSYTLLLGVWYGGCFANRDRDGFFKSGLEQQISEAEWASSI</sequence>
<gene>
    <name evidence="1" type="ORF">CK203_017840</name>
</gene>
<proteinExistence type="predicted"/>
<dbReference type="EMBL" id="QGNW01000042">
    <property type="protein sequence ID" value="RVX08340.1"/>
    <property type="molecule type" value="Genomic_DNA"/>
</dbReference>
<reference evidence="1 2" key="1">
    <citation type="journal article" date="2018" name="PLoS Genet.">
        <title>Population sequencing reveals clonal diversity and ancestral inbreeding in the grapevine cultivar Chardonnay.</title>
        <authorList>
            <person name="Roach M.J."/>
            <person name="Johnson D.L."/>
            <person name="Bohlmann J."/>
            <person name="van Vuuren H.J."/>
            <person name="Jones S.J."/>
            <person name="Pretorius I.S."/>
            <person name="Schmidt S.A."/>
            <person name="Borneman A.R."/>
        </authorList>
    </citation>
    <scope>NUCLEOTIDE SEQUENCE [LARGE SCALE GENOMIC DNA]</scope>
    <source>
        <strain evidence="2">cv. Chardonnay</strain>
        <tissue evidence="1">Leaf</tissue>
    </source>
</reference>
<accession>A0A438JHB0</accession>
<name>A0A438JHB0_VITVI</name>
<protein>
    <submittedName>
        <fullName evidence="1">Uncharacterized protein</fullName>
    </submittedName>
</protein>
<dbReference type="Proteomes" id="UP000288805">
    <property type="component" value="Unassembled WGS sequence"/>
</dbReference>
<evidence type="ECO:0000313" key="1">
    <source>
        <dbReference type="EMBL" id="RVX08340.1"/>
    </source>
</evidence>